<gene>
    <name evidence="7" type="ORF">LX64_02543</name>
</gene>
<dbReference type="InterPro" id="IPR017039">
    <property type="entry name" value="Virul_fac_BrkB"/>
</dbReference>
<feature type="transmembrane region" description="Helical" evidence="6">
    <location>
        <begin position="185"/>
        <end position="203"/>
    </location>
</feature>
<dbReference type="EMBL" id="QLLL01000004">
    <property type="protein sequence ID" value="RAJ05385.1"/>
    <property type="molecule type" value="Genomic_DNA"/>
</dbReference>
<evidence type="ECO:0000256" key="3">
    <source>
        <dbReference type="ARBA" id="ARBA00022692"/>
    </source>
</evidence>
<dbReference type="Proteomes" id="UP000249547">
    <property type="component" value="Unassembled WGS sequence"/>
</dbReference>
<accession>A0A327QNC0</accession>
<evidence type="ECO:0000256" key="2">
    <source>
        <dbReference type="ARBA" id="ARBA00022475"/>
    </source>
</evidence>
<proteinExistence type="predicted"/>
<comment type="caution">
    <text evidence="7">The sequence shown here is derived from an EMBL/GenBank/DDBJ whole genome shotgun (WGS) entry which is preliminary data.</text>
</comment>
<evidence type="ECO:0000256" key="5">
    <source>
        <dbReference type="ARBA" id="ARBA00023136"/>
    </source>
</evidence>
<evidence type="ECO:0000256" key="6">
    <source>
        <dbReference type="SAM" id="Phobius"/>
    </source>
</evidence>
<feature type="transmembrane region" description="Helical" evidence="6">
    <location>
        <begin position="243"/>
        <end position="266"/>
    </location>
</feature>
<dbReference type="GO" id="GO:0005886">
    <property type="term" value="C:plasma membrane"/>
    <property type="evidence" value="ECO:0007669"/>
    <property type="project" value="UniProtKB-SubCell"/>
</dbReference>
<feature type="transmembrane region" description="Helical" evidence="6">
    <location>
        <begin position="25"/>
        <end position="52"/>
    </location>
</feature>
<keyword evidence="8" id="KW-1185">Reference proteome</keyword>
<evidence type="ECO:0000256" key="1">
    <source>
        <dbReference type="ARBA" id="ARBA00004651"/>
    </source>
</evidence>
<dbReference type="AlphaFoldDB" id="A0A327QNC0"/>
<dbReference type="PANTHER" id="PTHR30213">
    <property type="entry name" value="INNER MEMBRANE PROTEIN YHJD"/>
    <property type="match status" value="1"/>
</dbReference>
<keyword evidence="3 6" id="KW-0812">Transmembrane</keyword>
<evidence type="ECO:0000313" key="8">
    <source>
        <dbReference type="Proteomes" id="UP000249547"/>
    </source>
</evidence>
<dbReference type="PIRSF" id="PIRSF035875">
    <property type="entry name" value="RNase_BN"/>
    <property type="match status" value="1"/>
</dbReference>
<dbReference type="Pfam" id="PF03631">
    <property type="entry name" value="Virul_fac_BrkB"/>
    <property type="match status" value="1"/>
</dbReference>
<keyword evidence="2" id="KW-1003">Cell membrane</keyword>
<dbReference type="RefSeq" id="WP_111597979.1">
    <property type="nucleotide sequence ID" value="NZ_QLLL01000004.1"/>
</dbReference>
<organism evidence="7 8">
    <name type="scientific">Chitinophaga skermanii</name>
    <dbReference type="NCBI Taxonomy" id="331697"/>
    <lineage>
        <taxon>Bacteria</taxon>
        <taxon>Pseudomonadati</taxon>
        <taxon>Bacteroidota</taxon>
        <taxon>Chitinophagia</taxon>
        <taxon>Chitinophagales</taxon>
        <taxon>Chitinophagaceae</taxon>
        <taxon>Chitinophaga</taxon>
    </lineage>
</organism>
<dbReference type="OrthoDB" id="9797028at2"/>
<keyword evidence="4 6" id="KW-1133">Transmembrane helix</keyword>
<feature type="transmembrane region" description="Helical" evidence="6">
    <location>
        <begin position="212"/>
        <end position="231"/>
    </location>
</feature>
<name>A0A327QNC0_9BACT</name>
<feature type="transmembrane region" description="Helical" evidence="6">
    <location>
        <begin position="92"/>
        <end position="112"/>
    </location>
</feature>
<keyword evidence="5 6" id="KW-0472">Membrane</keyword>
<sequence>MRWKPFILSFRDAFRTLTANDPLRLAGATAFFTTFALPAILVILIQLLRLIFRIPQSGRRLLQQLEGVIGKETTDMVFETLQGIRGLAQNEIITFLGFVFLLFVATTLFKVIRSSVNQLWDLRVIRKEGFWSIMISRLKGVLVMCFLGVVFVLDLMIGAAQAFVIKYVDLYVPTLSGYFNGALNYVVSVLSVTLWFAMVFYFLPDGRPTRRVLFMGAFVTSILFNIGKLVLRVALNYSNISNIYGASASSVLLLLFVFYTAMIFYYGAAFTKAWAFNNNEIIKPRPYAAIYKYTVVDQED</sequence>
<evidence type="ECO:0000313" key="7">
    <source>
        <dbReference type="EMBL" id="RAJ05385.1"/>
    </source>
</evidence>
<dbReference type="PANTHER" id="PTHR30213:SF1">
    <property type="entry name" value="INNER MEMBRANE PROTEIN YHJD"/>
    <property type="match status" value="1"/>
</dbReference>
<comment type="subcellular location">
    <subcellularLocation>
        <location evidence="1">Cell membrane</location>
        <topology evidence="1">Multi-pass membrane protein</topology>
    </subcellularLocation>
</comment>
<reference evidence="7 8" key="1">
    <citation type="submission" date="2018-06" db="EMBL/GenBank/DDBJ databases">
        <title>Genomic Encyclopedia of Archaeal and Bacterial Type Strains, Phase II (KMG-II): from individual species to whole genera.</title>
        <authorList>
            <person name="Goeker M."/>
        </authorList>
    </citation>
    <scope>NUCLEOTIDE SEQUENCE [LARGE SCALE GENOMIC DNA]</scope>
    <source>
        <strain evidence="7 8">DSM 23857</strain>
    </source>
</reference>
<evidence type="ECO:0000256" key="4">
    <source>
        <dbReference type="ARBA" id="ARBA00022989"/>
    </source>
</evidence>
<feature type="transmembrane region" description="Helical" evidence="6">
    <location>
        <begin position="141"/>
        <end position="165"/>
    </location>
</feature>
<protein>
    <submittedName>
        <fullName evidence="7">Membrane protein</fullName>
    </submittedName>
</protein>